<evidence type="ECO:0000256" key="6">
    <source>
        <dbReference type="ARBA" id="ARBA00022729"/>
    </source>
</evidence>
<organism evidence="12 13">
    <name type="scientific">Candidatus Accumulibacter proximus</name>
    <dbReference type="NCBI Taxonomy" id="2954385"/>
    <lineage>
        <taxon>Bacteria</taxon>
        <taxon>Pseudomonadati</taxon>
        <taxon>Pseudomonadota</taxon>
        <taxon>Betaproteobacteria</taxon>
        <taxon>Candidatus Accumulibacter</taxon>
    </lineage>
</organism>
<evidence type="ECO:0000256" key="2">
    <source>
        <dbReference type="ARBA" id="ARBA00011233"/>
    </source>
</evidence>
<protein>
    <submittedName>
        <fullName evidence="12">Porin</fullName>
    </submittedName>
</protein>
<dbReference type="CDD" id="cd00342">
    <property type="entry name" value="gram_neg_porins"/>
    <property type="match status" value="1"/>
</dbReference>
<comment type="caution">
    <text evidence="12">The sequence shown here is derived from an EMBL/GenBank/DDBJ whole genome shotgun (WGS) entry which is preliminary data.</text>
</comment>
<keyword evidence="5" id="KW-0812">Transmembrane</keyword>
<dbReference type="Pfam" id="PF13609">
    <property type="entry name" value="Porin_4"/>
    <property type="match status" value="1"/>
</dbReference>
<keyword evidence="10" id="KW-0998">Cell outer membrane</keyword>
<keyword evidence="9" id="KW-0472">Membrane</keyword>
<keyword evidence="4" id="KW-1134">Transmembrane beta strand</keyword>
<dbReference type="AlphaFoldDB" id="A0A935Q1F9"/>
<dbReference type="GO" id="GO:0015288">
    <property type="term" value="F:porin activity"/>
    <property type="evidence" value="ECO:0007669"/>
    <property type="project" value="UniProtKB-KW"/>
</dbReference>
<dbReference type="PANTHER" id="PTHR34501:SF9">
    <property type="entry name" value="MAJOR OUTER MEMBRANE PROTEIN P.IA"/>
    <property type="match status" value="1"/>
</dbReference>
<dbReference type="Proteomes" id="UP000697998">
    <property type="component" value="Unassembled WGS sequence"/>
</dbReference>
<dbReference type="PANTHER" id="PTHR34501">
    <property type="entry name" value="PROTEIN YDDL-RELATED"/>
    <property type="match status" value="1"/>
</dbReference>
<comment type="subcellular location">
    <subcellularLocation>
        <location evidence="1">Cell outer membrane</location>
        <topology evidence="1">Multi-pass membrane protein</topology>
    </subcellularLocation>
</comment>
<evidence type="ECO:0000256" key="5">
    <source>
        <dbReference type="ARBA" id="ARBA00022692"/>
    </source>
</evidence>
<evidence type="ECO:0000313" key="12">
    <source>
        <dbReference type="EMBL" id="MBK7676324.1"/>
    </source>
</evidence>
<accession>A0A935Q1F9</accession>
<evidence type="ECO:0000259" key="11">
    <source>
        <dbReference type="Pfam" id="PF13609"/>
    </source>
</evidence>
<evidence type="ECO:0000256" key="4">
    <source>
        <dbReference type="ARBA" id="ARBA00022452"/>
    </source>
</evidence>
<evidence type="ECO:0000256" key="7">
    <source>
        <dbReference type="ARBA" id="ARBA00023065"/>
    </source>
</evidence>
<dbReference type="GO" id="GO:0009279">
    <property type="term" value="C:cell outer membrane"/>
    <property type="evidence" value="ECO:0007669"/>
    <property type="project" value="UniProtKB-SubCell"/>
</dbReference>
<dbReference type="InterPro" id="IPR023614">
    <property type="entry name" value="Porin_dom_sf"/>
</dbReference>
<proteinExistence type="predicted"/>
<reference evidence="12 13" key="1">
    <citation type="submission" date="2020-10" db="EMBL/GenBank/DDBJ databases">
        <title>Connecting structure to function with the recovery of over 1000 high-quality activated sludge metagenome-assembled genomes encoding full-length rRNA genes using long-read sequencing.</title>
        <authorList>
            <person name="Singleton C.M."/>
            <person name="Petriglieri F."/>
            <person name="Kristensen J.M."/>
            <person name="Kirkegaard R.H."/>
            <person name="Michaelsen T.Y."/>
            <person name="Andersen M.H."/>
            <person name="Karst S.M."/>
            <person name="Dueholm M.S."/>
            <person name="Nielsen P.H."/>
            <person name="Albertsen M."/>
        </authorList>
    </citation>
    <scope>NUCLEOTIDE SEQUENCE [LARGE SCALE GENOMIC DNA]</scope>
    <source>
        <strain evidence="12">EsbW_18-Q3-R4-48_BATAC.285</strain>
    </source>
</reference>
<evidence type="ECO:0000256" key="9">
    <source>
        <dbReference type="ARBA" id="ARBA00023136"/>
    </source>
</evidence>
<name>A0A935Q1F9_9PROT</name>
<dbReference type="PRINTS" id="PR00182">
    <property type="entry name" value="ECOLNEIPORIN"/>
</dbReference>
<dbReference type="InterPro" id="IPR050298">
    <property type="entry name" value="Gram-neg_bact_OMP"/>
</dbReference>
<feature type="domain" description="Porin" evidence="11">
    <location>
        <begin position="66"/>
        <end position="399"/>
    </location>
</feature>
<evidence type="ECO:0000256" key="3">
    <source>
        <dbReference type="ARBA" id="ARBA00022448"/>
    </source>
</evidence>
<evidence type="ECO:0000256" key="8">
    <source>
        <dbReference type="ARBA" id="ARBA00023114"/>
    </source>
</evidence>
<keyword evidence="6" id="KW-0732">Signal</keyword>
<evidence type="ECO:0000256" key="10">
    <source>
        <dbReference type="ARBA" id="ARBA00023237"/>
    </source>
</evidence>
<dbReference type="InterPro" id="IPR033900">
    <property type="entry name" value="Gram_neg_porin_domain"/>
</dbReference>
<gene>
    <name evidence="12" type="ORF">IPJ27_17090</name>
</gene>
<keyword evidence="7" id="KW-0406">Ion transport</keyword>
<sequence length="432" mass="45439">MAEVQQKYPLALRQSGAGLLKPSPAAKLASNHPDGFARLADELGERTFLAFLNFQEFTCMKKKLIAMAVAGLASGAALAQTNVTMYGVLDLAYVYSSGNAGLVGGRNTFSGLTGVGAGNRLGFKGEEALGNGLKAVFTLEYGLDPDINQGIGTGGLNARQQFVGLAGNFGTVALGRQYAPGFNATARNDALDASDMAIQSSLSALNGYTITPNSPARFNNSLTYTSNNLSGFTVSAIYGFGETRDPFGGYNDRFVSTSDNGKLGLGLNYANGPINLDAVYQSRQNVTPAGFPAGAGKDINEWYVGGSWDFKMVKLYGSYQALDNKNDILAVGIDESDLWTVGVSAPIGPGTLGVSYGRLVTDRNLVQDGESWGAGVQYTYPLSKRTSLYGAYSYFDNNRHVLVPGQVIAVPGDVGARGESNYAVGAGITHSF</sequence>
<dbReference type="GO" id="GO:0046930">
    <property type="term" value="C:pore complex"/>
    <property type="evidence" value="ECO:0007669"/>
    <property type="project" value="UniProtKB-KW"/>
</dbReference>
<comment type="subunit">
    <text evidence="2">Homotrimer.</text>
</comment>
<keyword evidence="3" id="KW-0813">Transport</keyword>
<evidence type="ECO:0000256" key="1">
    <source>
        <dbReference type="ARBA" id="ARBA00004571"/>
    </source>
</evidence>
<evidence type="ECO:0000313" key="13">
    <source>
        <dbReference type="Proteomes" id="UP000697998"/>
    </source>
</evidence>
<dbReference type="Gene3D" id="2.40.160.10">
    <property type="entry name" value="Porin"/>
    <property type="match status" value="1"/>
</dbReference>
<dbReference type="GO" id="GO:0034220">
    <property type="term" value="P:monoatomic ion transmembrane transport"/>
    <property type="evidence" value="ECO:0007669"/>
    <property type="project" value="InterPro"/>
</dbReference>
<keyword evidence="8" id="KW-0626">Porin</keyword>
<dbReference type="EMBL" id="JADJMH010000018">
    <property type="protein sequence ID" value="MBK7676324.1"/>
    <property type="molecule type" value="Genomic_DNA"/>
</dbReference>
<dbReference type="InterPro" id="IPR001702">
    <property type="entry name" value="Porin_Gram-ve"/>
</dbReference>
<dbReference type="SUPFAM" id="SSF56935">
    <property type="entry name" value="Porins"/>
    <property type="match status" value="1"/>
</dbReference>